<dbReference type="PANTHER" id="PTHR34700:SF4">
    <property type="entry name" value="PHAGE-LIKE ELEMENT PBSX PROTEIN XKDP"/>
    <property type="match status" value="1"/>
</dbReference>
<proteinExistence type="predicted"/>
<name>A0ABU8BQX1_9RHOB</name>
<dbReference type="InterPro" id="IPR018392">
    <property type="entry name" value="LysM"/>
</dbReference>
<dbReference type="PANTHER" id="PTHR34700">
    <property type="entry name" value="POTASSIUM BINDING PROTEIN KBP"/>
    <property type="match status" value="1"/>
</dbReference>
<comment type="caution">
    <text evidence="4">The sequence shown here is derived from an EMBL/GenBank/DDBJ whole genome shotgun (WGS) entry which is preliminary data.</text>
</comment>
<protein>
    <submittedName>
        <fullName evidence="4">LysM peptidoglycan-binding domain-containing protein</fullName>
    </submittedName>
</protein>
<dbReference type="SMART" id="SM00257">
    <property type="entry name" value="LysM"/>
    <property type="match status" value="1"/>
</dbReference>
<keyword evidence="2" id="KW-0472">Membrane</keyword>
<dbReference type="Gene3D" id="3.10.350.10">
    <property type="entry name" value="LysM domain"/>
    <property type="match status" value="1"/>
</dbReference>
<dbReference type="EMBL" id="JBALHR010000001">
    <property type="protein sequence ID" value="MEH7826642.1"/>
    <property type="molecule type" value="Genomic_DNA"/>
</dbReference>
<evidence type="ECO:0000313" key="5">
    <source>
        <dbReference type="Proteomes" id="UP001431963"/>
    </source>
</evidence>
<feature type="compositionally biased region" description="Low complexity" evidence="1">
    <location>
        <begin position="342"/>
        <end position="404"/>
    </location>
</feature>
<dbReference type="RefSeq" id="WP_335417972.1">
    <property type="nucleotide sequence ID" value="NZ_JBALHR010000001.1"/>
</dbReference>
<dbReference type="Pfam" id="PF01476">
    <property type="entry name" value="LysM"/>
    <property type="match status" value="1"/>
</dbReference>
<feature type="region of interest" description="Disordered" evidence="1">
    <location>
        <begin position="48"/>
        <end position="84"/>
    </location>
</feature>
<evidence type="ECO:0000313" key="4">
    <source>
        <dbReference type="EMBL" id="MEH7826642.1"/>
    </source>
</evidence>
<gene>
    <name evidence="4" type="ORF">V6590_00615</name>
</gene>
<organism evidence="4 5">
    <name type="scientific">Gemmobacter denitrificans</name>
    <dbReference type="NCBI Taxonomy" id="3123040"/>
    <lineage>
        <taxon>Bacteria</taxon>
        <taxon>Pseudomonadati</taxon>
        <taxon>Pseudomonadota</taxon>
        <taxon>Alphaproteobacteria</taxon>
        <taxon>Rhodobacterales</taxon>
        <taxon>Paracoccaceae</taxon>
        <taxon>Gemmobacter</taxon>
    </lineage>
</organism>
<reference evidence="4" key="1">
    <citation type="submission" date="2024-02" db="EMBL/GenBank/DDBJ databases">
        <title>Genome sequences of strain Gemmobacter sp. JM10B15.</title>
        <authorList>
            <person name="Zhang M."/>
        </authorList>
    </citation>
    <scope>NUCLEOTIDE SEQUENCE</scope>
    <source>
        <strain evidence="4">JM10B15</strain>
    </source>
</reference>
<keyword evidence="5" id="KW-1185">Reference proteome</keyword>
<keyword evidence="2" id="KW-0812">Transmembrane</keyword>
<feature type="transmembrane region" description="Helical" evidence="2">
    <location>
        <begin position="12"/>
        <end position="32"/>
    </location>
</feature>
<dbReference type="InterPro" id="IPR052196">
    <property type="entry name" value="Bact_Kbp"/>
</dbReference>
<dbReference type="PROSITE" id="PS51782">
    <property type="entry name" value="LYSM"/>
    <property type="match status" value="1"/>
</dbReference>
<evidence type="ECO:0000256" key="2">
    <source>
        <dbReference type="SAM" id="Phobius"/>
    </source>
</evidence>
<sequence>MSGNKIFGGAGAATAGAVAVGVAAVVALLWYVQRPPAPAPVPLISAGSEPASVPTPEPVPSAEPAPVAEPTGQPVSGQATVADPAPLAAPSFDTVRITPEGEALVAGRAPVGASVALLVDGAETAQAVADGAGAFVAMFSLPASDQPRLLTMVARLDGQESVSDQSVAIEPVVGPDPATVAEATTPEGAAVAELAAEPAAAEPQAPPTAILIDDTGVQVLQGEGSTADLTIAAITYLPDGAVQLSGQGQPGATVRLYLDNAEIAQALVSANGSWMKVLRDVAPGLYTLRADQLDGSGAVTARFETPFQRETIEALAAVIKPPAAPGVPLASGAQAGATETSPAAQAQPDPAPQAGTVPDTPAEPAATAAAPATPAAEPDAVAATGAAAPAATTTAEPAPAPQPVTVTVQPGFTLWRIARDNFGDGVLYVKVFEANKDQIRDPNLIYPGQVFTVPTGN</sequence>
<dbReference type="InterPro" id="IPR036779">
    <property type="entry name" value="LysM_dom_sf"/>
</dbReference>
<feature type="domain" description="LysM" evidence="3">
    <location>
        <begin position="404"/>
        <end position="453"/>
    </location>
</feature>
<keyword evidence="2" id="KW-1133">Transmembrane helix</keyword>
<evidence type="ECO:0000259" key="3">
    <source>
        <dbReference type="PROSITE" id="PS51782"/>
    </source>
</evidence>
<feature type="region of interest" description="Disordered" evidence="1">
    <location>
        <begin position="329"/>
        <end position="404"/>
    </location>
</feature>
<evidence type="ECO:0000256" key="1">
    <source>
        <dbReference type="SAM" id="MobiDB-lite"/>
    </source>
</evidence>
<feature type="compositionally biased region" description="Pro residues" evidence="1">
    <location>
        <begin position="53"/>
        <end position="63"/>
    </location>
</feature>
<dbReference type="Proteomes" id="UP001431963">
    <property type="component" value="Unassembled WGS sequence"/>
</dbReference>
<dbReference type="InterPro" id="IPR013783">
    <property type="entry name" value="Ig-like_fold"/>
</dbReference>
<dbReference type="CDD" id="cd00118">
    <property type="entry name" value="LysM"/>
    <property type="match status" value="1"/>
</dbReference>
<accession>A0ABU8BQX1</accession>
<dbReference type="Gene3D" id="2.60.40.10">
    <property type="entry name" value="Immunoglobulins"/>
    <property type="match status" value="1"/>
</dbReference>